<protein>
    <submittedName>
        <fullName evidence="2">Uncharacterized protein</fullName>
    </submittedName>
</protein>
<comment type="caution">
    <text evidence="2">The sequence shown here is derived from an EMBL/GenBank/DDBJ whole genome shotgun (WGS) entry which is preliminary data.</text>
</comment>
<evidence type="ECO:0000313" key="2">
    <source>
        <dbReference type="EMBL" id="KAG8088969.1"/>
    </source>
</evidence>
<reference evidence="2" key="2">
    <citation type="submission" date="2021-02" db="EMBL/GenBank/DDBJ databases">
        <authorList>
            <person name="Kimball J.A."/>
            <person name="Haas M.W."/>
            <person name="Macchietto M."/>
            <person name="Kono T."/>
            <person name="Duquette J."/>
            <person name="Shao M."/>
        </authorList>
    </citation>
    <scope>NUCLEOTIDE SEQUENCE</scope>
    <source>
        <tissue evidence="2">Fresh leaf tissue</tissue>
    </source>
</reference>
<feature type="region of interest" description="Disordered" evidence="1">
    <location>
        <begin position="1"/>
        <end position="71"/>
    </location>
</feature>
<feature type="compositionally biased region" description="Basic and acidic residues" evidence="1">
    <location>
        <begin position="33"/>
        <end position="48"/>
    </location>
</feature>
<dbReference type="AlphaFoldDB" id="A0A8J5WGL4"/>
<gene>
    <name evidence="2" type="ORF">GUJ93_ZPchr0011g28419</name>
</gene>
<keyword evidence="3" id="KW-1185">Reference proteome</keyword>
<accession>A0A8J5WGL4</accession>
<dbReference type="EMBL" id="JAAALK010000081">
    <property type="protein sequence ID" value="KAG8088969.1"/>
    <property type="molecule type" value="Genomic_DNA"/>
</dbReference>
<reference evidence="2" key="1">
    <citation type="journal article" date="2021" name="bioRxiv">
        <title>Whole Genome Assembly and Annotation of Northern Wild Rice, Zizania palustris L., Supports a Whole Genome Duplication in the Zizania Genus.</title>
        <authorList>
            <person name="Haas M."/>
            <person name="Kono T."/>
            <person name="Macchietto M."/>
            <person name="Millas R."/>
            <person name="McGilp L."/>
            <person name="Shao M."/>
            <person name="Duquette J."/>
            <person name="Hirsch C.N."/>
            <person name="Kimball J."/>
        </authorList>
    </citation>
    <scope>NUCLEOTIDE SEQUENCE</scope>
    <source>
        <tissue evidence="2">Fresh leaf tissue</tissue>
    </source>
</reference>
<evidence type="ECO:0000256" key="1">
    <source>
        <dbReference type="SAM" id="MobiDB-lite"/>
    </source>
</evidence>
<evidence type="ECO:0000313" key="3">
    <source>
        <dbReference type="Proteomes" id="UP000729402"/>
    </source>
</evidence>
<proteinExistence type="predicted"/>
<organism evidence="2 3">
    <name type="scientific">Zizania palustris</name>
    <name type="common">Northern wild rice</name>
    <dbReference type="NCBI Taxonomy" id="103762"/>
    <lineage>
        <taxon>Eukaryota</taxon>
        <taxon>Viridiplantae</taxon>
        <taxon>Streptophyta</taxon>
        <taxon>Embryophyta</taxon>
        <taxon>Tracheophyta</taxon>
        <taxon>Spermatophyta</taxon>
        <taxon>Magnoliopsida</taxon>
        <taxon>Liliopsida</taxon>
        <taxon>Poales</taxon>
        <taxon>Poaceae</taxon>
        <taxon>BOP clade</taxon>
        <taxon>Oryzoideae</taxon>
        <taxon>Oryzeae</taxon>
        <taxon>Zizaniinae</taxon>
        <taxon>Zizania</taxon>
    </lineage>
</organism>
<dbReference type="Proteomes" id="UP000729402">
    <property type="component" value="Unassembled WGS sequence"/>
</dbReference>
<name>A0A8J5WGL4_ZIZPA</name>
<sequence>MGSSSQVQIEVQRGVRPRPKDFDGWSPGCPSKGSERSLLEAEDPRKTIPEMAAMGSRVGSPGFRSWRGTNH</sequence>